<evidence type="ECO:0000313" key="2">
    <source>
        <dbReference type="Proteomes" id="UP001157114"/>
    </source>
</evidence>
<evidence type="ECO:0000313" key="1">
    <source>
        <dbReference type="EMBL" id="GLX66591.1"/>
    </source>
</evidence>
<dbReference type="RefSeq" id="WP_284237283.1">
    <property type="nucleotide sequence ID" value="NZ_BSSQ01000003.1"/>
</dbReference>
<keyword evidence="2" id="KW-1185">Reference proteome</keyword>
<sequence length="124" mass="14420">MNTDTLLSRMILKHAYKAFTNNYPVLFYTLIFQKEDGVVPQEVIIEFKYDEVEQKLIRPLSYGHGQPQGVNCPLCGRWTGNERDYTRCKAIGDIKYILLDYINQQTDLELVPSQIKTLTEIQSE</sequence>
<accession>A0ABQ6GAI0</accession>
<name>A0ABQ6GAI0_9BACL</name>
<dbReference type="EMBL" id="BSSQ01000003">
    <property type="protein sequence ID" value="GLX66591.1"/>
    <property type="molecule type" value="Genomic_DNA"/>
</dbReference>
<reference evidence="1 2" key="1">
    <citation type="submission" date="2023-03" db="EMBL/GenBank/DDBJ databases">
        <title>Draft genome sequence of the bacteria which degrade cell wall of Tricholomamatutake.</title>
        <authorList>
            <person name="Konishi Y."/>
            <person name="Fukuta Y."/>
            <person name="Shirasaka N."/>
        </authorList>
    </citation>
    <scope>NUCLEOTIDE SEQUENCE [LARGE SCALE GENOMIC DNA]</scope>
    <source>
        <strain evidence="2">mu1</strain>
    </source>
</reference>
<proteinExistence type="predicted"/>
<gene>
    <name evidence="1" type="ORF">MU1_09350</name>
</gene>
<organism evidence="1 2">
    <name type="scientific">Paenibacillus glycanilyticus</name>
    <dbReference type="NCBI Taxonomy" id="126569"/>
    <lineage>
        <taxon>Bacteria</taxon>
        <taxon>Bacillati</taxon>
        <taxon>Bacillota</taxon>
        <taxon>Bacilli</taxon>
        <taxon>Bacillales</taxon>
        <taxon>Paenibacillaceae</taxon>
        <taxon>Paenibacillus</taxon>
    </lineage>
</organism>
<comment type="caution">
    <text evidence="1">The sequence shown here is derived from an EMBL/GenBank/DDBJ whole genome shotgun (WGS) entry which is preliminary data.</text>
</comment>
<dbReference type="Proteomes" id="UP001157114">
    <property type="component" value="Unassembled WGS sequence"/>
</dbReference>
<protein>
    <submittedName>
        <fullName evidence="1">Uncharacterized protein</fullName>
    </submittedName>
</protein>